<comment type="caution">
    <text evidence="3">The sequence shown here is derived from an EMBL/GenBank/DDBJ whole genome shotgun (WGS) entry which is preliminary data.</text>
</comment>
<dbReference type="STRING" id="1707952.A6A03_09325"/>
<dbReference type="AlphaFoldDB" id="A0A178MID2"/>
<organism evidence="3 4">
    <name type="scientific">Chloroflexus islandicus</name>
    <dbReference type="NCBI Taxonomy" id="1707952"/>
    <lineage>
        <taxon>Bacteria</taxon>
        <taxon>Bacillati</taxon>
        <taxon>Chloroflexota</taxon>
        <taxon>Chloroflexia</taxon>
        <taxon>Chloroflexales</taxon>
        <taxon>Chloroflexineae</taxon>
        <taxon>Chloroflexaceae</taxon>
        <taxon>Chloroflexus</taxon>
    </lineage>
</organism>
<name>A0A178MID2_9CHLR</name>
<proteinExistence type="predicted"/>
<dbReference type="Gene3D" id="3.40.50.1820">
    <property type="entry name" value="alpha/beta hydrolase"/>
    <property type="match status" value="1"/>
</dbReference>
<evidence type="ECO:0000313" key="4">
    <source>
        <dbReference type="Proteomes" id="UP000078287"/>
    </source>
</evidence>
<keyword evidence="1" id="KW-0378">Hydrolase</keyword>
<dbReference type="PANTHER" id="PTHR48081">
    <property type="entry name" value="AB HYDROLASE SUPERFAMILY PROTEIN C4A8.06C"/>
    <property type="match status" value="1"/>
</dbReference>
<dbReference type="SUPFAM" id="SSF53474">
    <property type="entry name" value="alpha/beta-Hydrolases"/>
    <property type="match status" value="1"/>
</dbReference>
<dbReference type="EMBL" id="LWQS01000034">
    <property type="protein sequence ID" value="OAN47825.1"/>
    <property type="molecule type" value="Genomic_DNA"/>
</dbReference>
<evidence type="ECO:0000256" key="1">
    <source>
        <dbReference type="ARBA" id="ARBA00022801"/>
    </source>
</evidence>
<dbReference type="PANTHER" id="PTHR48081:SF33">
    <property type="entry name" value="KYNURENINE FORMAMIDASE"/>
    <property type="match status" value="1"/>
</dbReference>
<dbReference type="InterPro" id="IPR049492">
    <property type="entry name" value="BD-FAE-like_dom"/>
</dbReference>
<dbReference type="Pfam" id="PF20434">
    <property type="entry name" value="BD-FAE"/>
    <property type="match status" value="1"/>
</dbReference>
<evidence type="ECO:0000313" key="3">
    <source>
        <dbReference type="EMBL" id="OAN47825.1"/>
    </source>
</evidence>
<keyword evidence="4" id="KW-1185">Reference proteome</keyword>
<gene>
    <name evidence="3" type="ORF">A6A03_09325</name>
</gene>
<dbReference type="Proteomes" id="UP000078287">
    <property type="component" value="Unassembled WGS sequence"/>
</dbReference>
<dbReference type="InterPro" id="IPR050300">
    <property type="entry name" value="GDXG_lipolytic_enzyme"/>
</dbReference>
<dbReference type="RefSeq" id="WP_066783471.1">
    <property type="nucleotide sequence ID" value="NZ_LWQS01000034.1"/>
</dbReference>
<feature type="domain" description="BD-FAE-like" evidence="2">
    <location>
        <begin position="30"/>
        <end position="165"/>
    </location>
</feature>
<evidence type="ECO:0000259" key="2">
    <source>
        <dbReference type="Pfam" id="PF20434"/>
    </source>
</evidence>
<dbReference type="OrthoDB" id="179999at2"/>
<dbReference type="GO" id="GO:0016787">
    <property type="term" value="F:hydrolase activity"/>
    <property type="evidence" value="ECO:0007669"/>
    <property type="project" value="UniProtKB-KW"/>
</dbReference>
<dbReference type="InterPro" id="IPR029058">
    <property type="entry name" value="AB_hydrolase_fold"/>
</dbReference>
<accession>A0A178MID2</accession>
<protein>
    <submittedName>
        <fullName evidence="3">Esterase</fullName>
    </submittedName>
</protein>
<sequence length="264" mass="27497">MLTVADYLAQPAVPPDARLAYGSHPDQFGDLYLPNSPQPAPVIVLIHGGCWQAAYDLAPLGECCAALRAAGYAVWSLEYRRLGNGGGWPQTFHDVAAGVDHLRVLAGTYPLNLARVIAVGHSAGGHLALWLAARPTLPATSPLAAANPLPIHGVVALAAVADLAQGVTATACGTACAELVDHDPHRYAEASPHMRLPLGVPHYHLVGSDDLIVPAAYVTAFVAAARQAGDPAHLTILPQCGHFELTTPHSAAWPAVMAAIREMG</sequence>
<reference evidence="3 4" key="1">
    <citation type="submission" date="2016-04" db="EMBL/GenBank/DDBJ databases">
        <title>Chloroflexus islandicus sp. nov., a thermophilic filamentous anoxygenic phototrophic bacterium from geyser Strokkur (Iceland).</title>
        <authorList>
            <person name="Gaisin V.A."/>
            <person name="Kalashnikov A.M."/>
            <person name="Sukhacheva M.V."/>
            <person name="Grouzdev D.S."/>
            <person name="Ivanov T.M."/>
            <person name="Kuznetsov B."/>
            <person name="Gorlenko V.M."/>
        </authorList>
    </citation>
    <scope>NUCLEOTIDE SEQUENCE [LARGE SCALE GENOMIC DNA]</scope>
    <source>
        <strain evidence="4">isl-2</strain>
    </source>
</reference>